<evidence type="ECO:0000313" key="2">
    <source>
        <dbReference type="EMBL" id="KAF2904788.1"/>
    </source>
</evidence>
<dbReference type="Proteomes" id="UP000801492">
    <property type="component" value="Unassembled WGS sequence"/>
</dbReference>
<dbReference type="AlphaFoldDB" id="A0A8K0DKD9"/>
<evidence type="ECO:0000313" key="3">
    <source>
        <dbReference type="Proteomes" id="UP000801492"/>
    </source>
</evidence>
<proteinExistence type="predicted"/>
<dbReference type="OrthoDB" id="3265672at2759"/>
<dbReference type="EMBL" id="VTPC01000675">
    <property type="protein sequence ID" value="KAF2904788.1"/>
    <property type="molecule type" value="Genomic_DNA"/>
</dbReference>
<protein>
    <recommendedName>
        <fullName evidence="4">DDE-1 domain-containing protein</fullName>
    </recommendedName>
</protein>
<evidence type="ECO:0008006" key="4">
    <source>
        <dbReference type="Google" id="ProtNLM"/>
    </source>
</evidence>
<name>A0A8K0DKD9_IGNLU</name>
<feature type="region of interest" description="Disordered" evidence="1">
    <location>
        <begin position="19"/>
        <end position="49"/>
    </location>
</feature>
<organism evidence="2 3">
    <name type="scientific">Ignelater luminosus</name>
    <name type="common">Cucubano</name>
    <name type="synonym">Pyrophorus luminosus</name>
    <dbReference type="NCBI Taxonomy" id="2038154"/>
    <lineage>
        <taxon>Eukaryota</taxon>
        <taxon>Metazoa</taxon>
        <taxon>Ecdysozoa</taxon>
        <taxon>Arthropoda</taxon>
        <taxon>Hexapoda</taxon>
        <taxon>Insecta</taxon>
        <taxon>Pterygota</taxon>
        <taxon>Neoptera</taxon>
        <taxon>Endopterygota</taxon>
        <taxon>Coleoptera</taxon>
        <taxon>Polyphaga</taxon>
        <taxon>Elateriformia</taxon>
        <taxon>Elateroidea</taxon>
        <taxon>Elateridae</taxon>
        <taxon>Agrypninae</taxon>
        <taxon>Pyrophorini</taxon>
        <taxon>Ignelater</taxon>
    </lineage>
</organism>
<accession>A0A8K0DKD9</accession>
<feature type="compositionally biased region" description="Polar residues" evidence="1">
    <location>
        <begin position="29"/>
        <end position="49"/>
    </location>
</feature>
<evidence type="ECO:0000256" key="1">
    <source>
        <dbReference type="SAM" id="MobiDB-lite"/>
    </source>
</evidence>
<sequence>MSWLLASTTYNAPFTTLRHRASSSKDSSKGFTQRNPSISLRTPESTSATRARSFNKIQVQNYFERLSDVIDQHSFEPGDTWNVDEQSHQKKLKSSQAKDGNKSESFVPPSLSFPRKNMKNELMDHTPPGAIGLTQEKGWMNSDVFLKWLKHFSDASDIFVADLSPNLTASQVVAEKEAQALRKSARAVKKRLVRADEDSEEIMRKTLHVYFATNCFRVLVLEKHG</sequence>
<keyword evidence="3" id="KW-1185">Reference proteome</keyword>
<feature type="region of interest" description="Disordered" evidence="1">
    <location>
        <begin position="77"/>
        <end position="115"/>
    </location>
</feature>
<gene>
    <name evidence="2" type="ORF">ILUMI_01384</name>
</gene>
<comment type="caution">
    <text evidence="2">The sequence shown here is derived from an EMBL/GenBank/DDBJ whole genome shotgun (WGS) entry which is preliminary data.</text>
</comment>
<reference evidence="2" key="1">
    <citation type="submission" date="2019-08" db="EMBL/GenBank/DDBJ databases">
        <title>The genome of the North American firefly Photinus pyralis.</title>
        <authorList>
            <consortium name="Photinus pyralis genome working group"/>
            <person name="Fallon T.R."/>
            <person name="Sander Lower S.E."/>
            <person name="Weng J.-K."/>
        </authorList>
    </citation>
    <scope>NUCLEOTIDE SEQUENCE</scope>
    <source>
        <strain evidence="2">TRF0915ILg1</strain>
        <tissue evidence="2">Whole body</tissue>
    </source>
</reference>